<keyword evidence="1" id="KW-0812">Transmembrane</keyword>
<evidence type="ECO:0000313" key="2">
    <source>
        <dbReference type="EMBL" id="GIH78293.1"/>
    </source>
</evidence>
<dbReference type="AlphaFoldDB" id="A0A8J3RNM0"/>
<feature type="transmembrane region" description="Helical" evidence="1">
    <location>
        <begin position="36"/>
        <end position="56"/>
    </location>
</feature>
<dbReference type="EMBL" id="BOOH01000038">
    <property type="protein sequence ID" value="GIH78293.1"/>
    <property type="molecule type" value="Genomic_DNA"/>
</dbReference>
<sequence length="62" mass="6388">MYAALVTRTTPGNLGSDLMPVLLPGMADRFRLSSTTTGMVASIQLIVTALGTIALASRAGHV</sequence>
<keyword evidence="1" id="KW-0472">Membrane</keyword>
<proteinExistence type="predicted"/>
<evidence type="ECO:0000256" key="1">
    <source>
        <dbReference type="SAM" id="Phobius"/>
    </source>
</evidence>
<protein>
    <submittedName>
        <fullName evidence="2">Uncharacterized protein</fullName>
    </submittedName>
</protein>
<evidence type="ECO:0000313" key="3">
    <source>
        <dbReference type="Proteomes" id="UP000616724"/>
    </source>
</evidence>
<keyword evidence="3" id="KW-1185">Reference proteome</keyword>
<name>A0A8J3RNM0_9ACTN</name>
<gene>
    <name evidence="2" type="ORF">Plo01_47220</name>
</gene>
<comment type="caution">
    <text evidence="2">The sequence shown here is derived from an EMBL/GenBank/DDBJ whole genome shotgun (WGS) entry which is preliminary data.</text>
</comment>
<accession>A0A8J3RNM0</accession>
<keyword evidence="1" id="KW-1133">Transmembrane helix</keyword>
<dbReference type="Proteomes" id="UP000616724">
    <property type="component" value="Unassembled WGS sequence"/>
</dbReference>
<reference evidence="2 3" key="1">
    <citation type="submission" date="2021-01" db="EMBL/GenBank/DDBJ databases">
        <title>Whole genome shotgun sequence of Planobispora longispora NBRC 13918.</title>
        <authorList>
            <person name="Komaki H."/>
            <person name="Tamura T."/>
        </authorList>
    </citation>
    <scope>NUCLEOTIDE SEQUENCE [LARGE SCALE GENOMIC DNA]</scope>
    <source>
        <strain evidence="2 3">NBRC 13918</strain>
    </source>
</reference>
<organism evidence="2 3">
    <name type="scientific">Planobispora longispora</name>
    <dbReference type="NCBI Taxonomy" id="28887"/>
    <lineage>
        <taxon>Bacteria</taxon>
        <taxon>Bacillati</taxon>
        <taxon>Actinomycetota</taxon>
        <taxon>Actinomycetes</taxon>
        <taxon>Streptosporangiales</taxon>
        <taxon>Streptosporangiaceae</taxon>
        <taxon>Planobispora</taxon>
    </lineage>
</organism>